<gene>
    <name evidence="1" type="ORF">DZC73_06435</name>
</gene>
<sequence>MNARAPHSRLLARLDADIARTRNLVDAACLRAERAGFLARRGQFAEAKAELDALHVHFADRPHPAVSAWLCMVEGWMLHFGSLSAGARDKLKRAQALSAAAGLAQLQALSSAWLAHMDYSHNDLDGLVRNLTLALQLAAPDNHAARARACMVVALSYDFCDRMDLAQPWYVRSREHALAEGDETTQSALNYNISAHRVHHAMQAAVFGGDVQGQARYAEAGAECASNFDDWVGTESLDALMPMQRACIASVQGQYGDALALYEKHLEDARQQGLARLTGNYLADMAWCRWHLGDRTGARRDGHAAAQSIDSSMHVDDQATTHARLGLLFGLLGEEELRTGHGARAQECWARHRAYQDEMVRAFEAAQLVTYRPGQEPQDRVPVKG</sequence>
<protein>
    <recommendedName>
        <fullName evidence="3">Tetratricopeptide repeat protein</fullName>
    </recommendedName>
</protein>
<name>A0A3N7HW67_9BURK</name>
<evidence type="ECO:0008006" key="3">
    <source>
        <dbReference type="Google" id="ProtNLM"/>
    </source>
</evidence>
<organism evidence="1 2">
    <name type="scientific">Piscinibacter terrae</name>
    <dbReference type="NCBI Taxonomy" id="2496871"/>
    <lineage>
        <taxon>Bacteria</taxon>
        <taxon>Pseudomonadati</taxon>
        <taxon>Pseudomonadota</taxon>
        <taxon>Betaproteobacteria</taxon>
        <taxon>Burkholderiales</taxon>
        <taxon>Sphaerotilaceae</taxon>
        <taxon>Piscinibacter</taxon>
    </lineage>
</organism>
<dbReference type="Proteomes" id="UP000267464">
    <property type="component" value="Unassembled WGS sequence"/>
</dbReference>
<dbReference type="SUPFAM" id="SSF48452">
    <property type="entry name" value="TPR-like"/>
    <property type="match status" value="1"/>
</dbReference>
<reference evidence="1 2" key="1">
    <citation type="submission" date="2018-08" db="EMBL/GenBank/DDBJ databases">
        <authorList>
            <person name="Khan S.A."/>
            <person name="Jeon C.O."/>
            <person name="Chun B.H."/>
            <person name="Jeong S.E."/>
        </authorList>
    </citation>
    <scope>NUCLEOTIDE SEQUENCE [LARGE SCALE GENOMIC DNA]</scope>
    <source>
        <strain evidence="1 2">S-16</strain>
    </source>
</reference>
<dbReference type="EMBL" id="QUSW01000001">
    <property type="protein sequence ID" value="RQP26630.1"/>
    <property type="molecule type" value="Genomic_DNA"/>
</dbReference>
<evidence type="ECO:0000313" key="1">
    <source>
        <dbReference type="EMBL" id="RQP26630.1"/>
    </source>
</evidence>
<accession>A0A3N7HW67</accession>
<dbReference type="InterPro" id="IPR011990">
    <property type="entry name" value="TPR-like_helical_dom_sf"/>
</dbReference>
<comment type="caution">
    <text evidence="1">The sequence shown here is derived from an EMBL/GenBank/DDBJ whole genome shotgun (WGS) entry which is preliminary data.</text>
</comment>
<reference evidence="1 2" key="2">
    <citation type="submission" date="2018-12" db="EMBL/GenBank/DDBJ databases">
        <title>Rhizobacter gummiphilus sp. nov., a rubber-degrading bacterium isolated from the soil of a botanical garden in Japan.</title>
        <authorList>
            <person name="Shunsuke S.S."/>
        </authorList>
    </citation>
    <scope>NUCLEOTIDE SEQUENCE [LARGE SCALE GENOMIC DNA]</scope>
    <source>
        <strain evidence="1 2">S-16</strain>
    </source>
</reference>
<evidence type="ECO:0000313" key="2">
    <source>
        <dbReference type="Proteomes" id="UP000267464"/>
    </source>
</evidence>
<dbReference type="AlphaFoldDB" id="A0A3N7HW67"/>
<proteinExistence type="predicted"/>
<dbReference type="RefSeq" id="WP_124539322.1">
    <property type="nucleotide sequence ID" value="NZ_QUSW01000001.1"/>
</dbReference>
<keyword evidence="2" id="KW-1185">Reference proteome</keyword>
<dbReference type="OrthoDB" id="9148153at2"/>